<dbReference type="AlphaFoldDB" id="A0A4P9UR90"/>
<sequence>MPRKVRFYQPGIPVHVFQRGHNKAAVFFQDEDYHEYLRCLKAAADACGCAVHAYVLMTNHVHLLLTPDTAEGISRFFRQLGLHFVSYINRTYQRRGSLWEGRHKGSMIDSEGYLLSCMRYIEMNPVRAGMVEHPASYRWSSYAANALGRDHAIIQPHATYLALGQDVSSRLQAYHSLFSLQQEQDELDLIRASLSSSTPLGNDRFKQQIELAAGRKIGCIRPGRPKKI</sequence>
<dbReference type="RefSeq" id="WP_017842154.1">
    <property type="nucleotide sequence ID" value="NZ_CP035467.1"/>
</dbReference>
<accession>A0A4P9UR90</accession>
<evidence type="ECO:0000313" key="3">
    <source>
        <dbReference type="Proteomes" id="UP000305881"/>
    </source>
</evidence>
<dbReference type="OrthoDB" id="9814067at2"/>
<evidence type="ECO:0000259" key="1">
    <source>
        <dbReference type="SMART" id="SM01321"/>
    </source>
</evidence>
<dbReference type="GO" id="GO:0004803">
    <property type="term" value="F:transposase activity"/>
    <property type="evidence" value="ECO:0007669"/>
    <property type="project" value="InterPro"/>
</dbReference>
<dbReference type="PANTHER" id="PTHR34322:SF2">
    <property type="entry name" value="TRANSPOSASE IS200-LIKE DOMAIN-CONTAINING PROTEIN"/>
    <property type="match status" value="1"/>
</dbReference>
<feature type="domain" description="Transposase IS200-like" evidence="1">
    <location>
        <begin position="9"/>
        <end position="124"/>
    </location>
</feature>
<dbReference type="InterPro" id="IPR002686">
    <property type="entry name" value="Transposase_17"/>
</dbReference>
<dbReference type="InterPro" id="IPR036515">
    <property type="entry name" value="Transposase_17_sf"/>
</dbReference>
<reference evidence="3" key="1">
    <citation type="journal article" date="2019" name="J. Bacteriol.">
        <title>A Mutagenic Screen Identifies a TonB-Dependent Receptor Required for the Lanthanide Metal Switch in the Type I Methanotroph 'Methylotuvimicrobium buryatense' 5GB1C.</title>
        <authorList>
            <person name="Groom J.D."/>
            <person name="Ford S.M."/>
            <person name="Pesesky M.W."/>
            <person name="Lidstrom M.E."/>
        </authorList>
    </citation>
    <scope>NUCLEOTIDE SEQUENCE [LARGE SCALE GENOMIC DNA]</scope>
    <source>
        <strain evidence="3">5GB1C</strain>
    </source>
</reference>
<dbReference type="GO" id="GO:0003677">
    <property type="term" value="F:DNA binding"/>
    <property type="evidence" value="ECO:0007669"/>
    <property type="project" value="InterPro"/>
</dbReference>
<evidence type="ECO:0000313" key="2">
    <source>
        <dbReference type="EMBL" id="QCW83992.1"/>
    </source>
</evidence>
<organism evidence="2 3">
    <name type="scientific">Methylotuvimicrobium buryatense</name>
    <name type="common">Methylomicrobium buryatense</name>
    <dbReference type="NCBI Taxonomy" id="95641"/>
    <lineage>
        <taxon>Bacteria</taxon>
        <taxon>Pseudomonadati</taxon>
        <taxon>Pseudomonadota</taxon>
        <taxon>Gammaproteobacteria</taxon>
        <taxon>Methylococcales</taxon>
        <taxon>Methylococcaceae</taxon>
        <taxon>Methylotuvimicrobium</taxon>
    </lineage>
</organism>
<dbReference type="GO" id="GO:0006313">
    <property type="term" value="P:DNA transposition"/>
    <property type="evidence" value="ECO:0007669"/>
    <property type="project" value="InterPro"/>
</dbReference>
<dbReference type="STRING" id="675511.GCA_000341735_03764"/>
<keyword evidence="3" id="KW-1185">Reference proteome</keyword>
<dbReference type="KEGG" id="mbur:EQU24_18400"/>
<dbReference type="EMBL" id="CP035467">
    <property type="protein sequence ID" value="QCW83992.1"/>
    <property type="molecule type" value="Genomic_DNA"/>
</dbReference>
<dbReference type="Proteomes" id="UP000305881">
    <property type="component" value="Chromosome"/>
</dbReference>
<proteinExistence type="predicted"/>
<dbReference type="Gene3D" id="3.30.70.1290">
    <property type="entry name" value="Transposase IS200-like"/>
    <property type="match status" value="1"/>
</dbReference>
<name>A0A4P9UR90_METBY</name>
<dbReference type="Pfam" id="PF01797">
    <property type="entry name" value="Y1_Tnp"/>
    <property type="match status" value="1"/>
</dbReference>
<protein>
    <submittedName>
        <fullName evidence="2">Transposase</fullName>
    </submittedName>
</protein>
<dbReference type="SUPFAM" id="SSF143422">
    <property type="entry name" value="Transposase IS200-like"/>
    <property type="match status" value="1"/>
</dbReference>
<dbReference type="SMART" id="SM01321">
    <property type="entry name" value="Y1_Tnp"/>
    <property type="match status" value="1"/>
</dbReference>
<gene>
    <name evidence="2" type="ORF">EQU24_18400</name>
</gene>
<dbReference type="PANTHER" id="PTHR34322">
    <property type="entry name" value="TRANSPOSASE, Y1_TNP DOMAIN-CONTAINING"/>
    <property type="match status" value="1"/>
</dbReference>